<evidence type="ECO:0000313" key="1">
    <source>
        <dbReference type="EMBL" id="KZT73555.1"/>
    </source>
</evidence>
<proteinExistence type="predicted"/>
<organism evidence="1 2">
    <name type="scientific">Daedalea quercina L-15889</name>
    <dbReference type="NCBI Taxonomy" id="1314783"/>
    <lineage>
        <taxon>Eukaryota</taxon>
        <taxon>Fungi</taxon>
        <taxon>Dikarya</taxon>
        <taxon>Basidiomycota</taxon>
        <taxon>Agaricomycotina</taxon>
        <taxon>Agaricomycetes</taxon>
        <taxon>Polyporales</taxon>
        <taxon>Fomitopsis</taxon>
    </lineage>
</organism>
<dbReference type="EMBL" id="KV429036">
    <property type="protein sequence ID" value="KZT73555.1"/>
    <property type="molecule type" value="Genomic_DNA"/>
</dbReference>
<dbReference type="AlphaFoldDB" id="A0A165TJZ6"/>
<dbReference type="STRING" id="1314783.A0A165TJZ6"/>
<reference evidence="1 2" key="1">
    <citation type="journal article" date="2016" name="Mol. Biol. Evol.">
        <title>Comparative Genomics of Early-Diverging Mushroom-Forming Fungi Provides Insights into the Origins of Lignocellulose Decay Capabilities.</title>
        <authorList>
            <person name="Nagy L.G."/>
            <person name="Riley R."/>
            <person name="Tritt A."/>
            <person name="Adam C."/>
            <person name="Daum C."/>
            <person name="Floudas D."/>
            <person name="Sun H."/>
            <person name="Yadav J.S."/>
            <person name="Pangilinan J."/>
            <person name="Larsson K.H."/>
            <person name="Matsuura K."/>
            <person name="Barry K."/>
            <person name="Labutti K."/>
            <person name="Kuo R."/>
            <person name="Ohm R.A."/>
            <person name="Bhattacharya S.S."/>
            <person name="Shirouzu T."/>
            <person name="Yoshinaga Y."/>
            <person name="Martin F.M."/>
            <person name="Grigoriev I.V."/>
            <person name="Hibbett D.S."/>
        </authorList>
    </citation>
    <scope>NUCLEOTIDE SEQUENCE [LARGE SCALE GENOMIC DNA]</scope>
    <source>
        <strain evidence="1 2">L-15889</strain>
    </source>
</reference>
<protein>
    <submittedName>
        <fullName evidence="1">Uncharacterized protein</fullName>
    </submittedName>
</protein>
<dbReference type="Proteomes" id="UP000076727">
    <property type="component" value="Unassembled WGS sequence"/>
</dbReference>
<evidence type="ECO:0000313" key="2">
    <source>
        <dbReference type="Proteomes" id="UP000076727"/>
    </source>
</evidence>
<accession>A0A165TJZ6</accession>
<keyword evidence="2" id="KW-1185">Reference proteome</keyword>
<sequence length="114" mass="12987">MQEGRTDVVPREICGKGPSVVEAAKFVSKCSYNRVRSLTFTSLAPFGTARQTEIEDKDREIEILNKMNRTLEQVLSPLWDHIKSTQDNPVNAHIDMTESQKEALRLWVQVCEPV</sequence>
<name>A0A165TJZ6_9APHY</name>
<gene>
    <name evidence="1" type="ORF">DAEQUDRAFT_418904</name>
</gene>